<reference evidence="2" key="1">
    <citation type="journal article" date="2014" name="Int. J. Syst. Evol. Microbiol.">
        <title>Complete genome sequence of Corynebacterium casei LMG S-19264T (=DSM 44701T), isolated from a smear-ripened cheese.</title>
        <authorList>
            <consortium name="US DOE Joint Genome Institute (JGI-PGF)"/>
            <person name="Walter F."/>
            <person name="Albersmeier A."/>
            <person name="Kalinowski J."/>
            <person name="Ruckert C."/>
        </authorList>
    </citation>
    <scope>NUCLEOTIDE SEQUENCE</scope>
    <source>
        <strain evidence="2">CGMCC 4.7430</strain>
    </source>
</reference>
<organism evidence="2 3">
    <name type="scientific">Nonomuraea glycinis</name>
    <dbReference type="NCBI Taxonomy" id="2047744"/>
    <lineage>
        <taxon>Bacteria</taxon>
        <taxon>Bacillati</taxon>
        <taxon>Actinomycetota</taxon>
        <taxon>Actinomycetes</taxon>
        <taxon>Streptosporangiales</taxon>
        <taxon>Streptosporangiaceae</taxon>
        <taxon>Nonomuraea</taxon>
    </lineage>
</organism>
<feature type="signal peptide" evidence="1">
    <location>
        <begin position="1"/>
        <end position="26"/>
    </location>
</feature>
<keyword evidence="1" id="KW-0732">Signal</keyword>
<sequence>MFNRMIIRACAVAAAGLVLLSGTAHAYPVKGAAELTHNEIYKKGKLPKTTCKLVKGTTRASTTKYINDLVTCLSKTWKSPVPDLQPVQVGFVETKEKRTCNWRREVKGSFAEQCLSFIRVRVAADWIKDKDDSKVFAAVTDAWSGIVQVQTGIGLAWQALPNGGEQPEIDEQLRRLQLQADCFTAASYKSFGRTVKNWKSVFEGQDPPEFHKLKGEGKPANRLGWSKKGYQAGGPSVCNTWKAPSSKVA</sequence>
<reference evidence="2" key="2">
    <citation type="submission" date="2020-09" db="EMBL/GenBank/DDBJ databases">
        <authorList>
            <person name="Sun Q."/>
            <person name="Zhou Y."/>
        </authorList>
    </citation>
    <scope>NUCLEOTIDE SEQUENCE</scope>
    <source>
        <strain evidence="2">CGMCC 4.7430</strain>
    </source>
</reference>
<proteinExistence type="predicted"/>
<dbReference type="AlphaFoldDB" id="A0A918A2T1"/>
<evidence type="ECO:0000313" key="2">
    <source>
        <dbReference type="EMBL" id="GGP03590.1"/>
    </source>
</evidence>
<dbReference type="Proteomes" id="UP000660745">
    <property type="component" value="Unassembled WGS sequence"/>
</dbReference>
<evidence type="ECO:0008006" key="4">
    <source>
        <dbReference type="Google" id="ProtNLM"/>
    </source>
</evidence>
<name>A0A918A2T1_9ACTN</name>
<keyword evidence="3" id="KW-1185">Reference proteome</keyword>
<accession>A0A918A2T1</accession>
<gene>
    <name evidence="2" type="ORF">GCM10012278_15420</name>
</gene>
<protein>
    <recommendedName>
        <fullName evidence="4">Metalloprotease</fullName>
    </recommendedName>
</protein>
<feature type="chain" id="PRO_5037226675" description="Metalloprotease" evidence="1">
    <location>
        <begin position="27"/>
        <end position="249"/>
    </location>
</feature>
<evidence type="ECO:0000256" key="1">
    <source>
        <dbReference type="SAM" id="SignalP"/>
    </source>
</evidence>
<comment type="caution">
    <text evidence="2">The sequence shown here is derived from an EMBL/GenBank/DDBJ whole genome shotgun (WGS) entry which is preliminary data.</text>
</comment>
<dbReference type="EMBL" id="BMNK01000002">
    <property type="protein sequence ID" value="GGP03590.1"/>
    <property type="molecule type" value="Genomic_DNA"/>
</dbReference>
<evidence type="ECO:0000313" key="3">
    <source>
        <dbReference type="Proteomes" id="UP000660745"/>
    </source>
</evidence>